<dbReference type="PATRIC" id="fig|1291379.3.peg.209"/>
<name>S5ZRQ0_9SPIR</name>
<proteinExistence type="predicted"/>
<dbReference type="OrthoDB" id="9771846at2"/>
<evidence type="ECO:0000313" key="2">
    <source>
        <dbReference type="EMBL" id="AGT42710.1"/>
    </source>
</evidence>
<dbReference type="HOGENOM" id="CLU_023845_0_4_12"/>
<accession>S5ZRQ0</accession>
<dbReference type="Pfam" id="PF00535">
    <property type="entry name" value="Glycos_transf_2"/>
    <property type="match status" value="1"/>
</dbReference>
<dbReference type="SUPFAM" id="SSF53448">
    <property type="entry name" value="Nucleotide-diphospho-sugar transferases"/>
    <property type="match status" value="1"/>
</dbReference>
<gene>
    <name evidence="2" type="ORF">TPE_0214</name>
</gene>
<dbReference type="Proteomes" id="UP000015620">
    <property type="component" value="Chromosome"/>
</dbReference>
<dbReference type="InterPro" id="IPR001173">
    <property type="entry name" value="Glyco_trans_2-like"/>
</dbReference>
<dbReference type="GeneID" id="301088938"/>
<dbReference type="STRING" id="1291379.TPE_0214"/>
<dbReference type="EMBL" id="CP004120">
    <property type="protein sequence ID" value="AGT42710.1"/>
    <property type="molecule type" value="Genomic_DNA"/>
</dbReference>
<protein>
    <submittedName>
        <fullName evidence="2">Family 2 glycosyl transferase</fullName>
    </submittedName>
</protein>
<evidence type="ECO:0000313" key="3">
    <source>
        <dbReference type="Proteomes" id="UP000015620"/>
    </source>
</evidence>
<dbReference type="PANTHER" id="PTHR43179:SF10">
    <property type="entry name" value="GLYCOSYL TRANSFERASE"/>
    <property type="match status" value="1"/>
</dbReference>
<feature type="domain" description="Glycosyltransferase 2-like" evidence="1">
    <location>
        <begin position="50"/>
        <end position="151"/>
    </location>
</feature>
<dbReference type="InterPro" id="IPR029044">
    <property type="entry name" value="Nucleotide-diphossugar_trans"/>
</dbReference>
<keyword evidence="3" id="KW-1185">Reference proteome</keyword>
<dbReference type="PANTHER" id="PTHR43179">
    <property type="entry name" value="RHAMNOSYLTRANSFERASE WBBL"/>
    <property type="match status" value="1"/>
</dbReference>
<reference evidence="2 3" key="1">
    <citation type="journal article" date="2013" name="PLoS ONE">
        <title>Genome-Wide Relatedness of Treponema pedis, from Gingiva and Necrotic Skin Lesions of Pigs, with the Human Oral Pathogen Treponema denticola.</title>
        <authorList>
            <person name="Svartstrom O."/>
            <person name="Mushtaq M."/>
            <person name="Pringle M."/>
            <person name="Segerman B."/>
        </authorList>
    </citation>
    <scope>NUCLEOTIDE SEQUENCE [LARGE SCALE GENOMIC DNA]</scope>
    <source>
        <strain evidence="2">T A4</strain>
    </source>
</reference>
<dbReference type="AlphaFoldDB" id="S5ZRQ0"/>
<dbReference type="Gene3D" id="3.90.550.10">
    <property type="entry name" value="Spore Coat Polysaccharide Biosynthesis Protein SpsA, Chain A"/>
    <property type="match status" value="1"/>
</dbReference>
<evidence type="ECO:0000259" key="1">
    <source>
        <dbReference type="Pfam" id="PF00535"/>
    </source>
</evidence>
<organism evidence="2 3">
    <name type="scientific">Treponema pedis str. T A4</name>
    <dbReference type="NCBI Taxonomy" id="1291379"/>
    <lineage>
        <taxon>Bacteria</taxon>
        <taxon>Pseudomonadati</taxon>
        <taxon>Spirochaetota</taxon>
        <taxon>Spirochaetia</taxon>
        <taxon>Spirochaetales</taxon>
        <taxon>Treponemataceae</taxon>
        <taxon>Treponema</taxon>
    </lineage>
</organism>
<sequence>MITASIVLYNTDIIQLRDIINSYAPNSDRLLYLIDNSEKILDITKLKMDLTYIRYIFNNKNLGYGAAHNIGLREAVKLGSVYHLVLNPDLKFEPVVLDELKSFMDSNDDVVYLLPKIVYPDGKLQYLCKLLPSPFDLFLRRFLPRWKILQKYNDRYTLKHSGYDRIINPPCLSGCFMFLRMDTIKKRNIFFDECFFMYLEDFDIIRRLHRYGKTVFYPYVTVVHDHAQESYRSMKMLLLHIHSVIKYFNKYGWFFDKERKLMNSNILSEINNLF</sequence>
<dbReference type="RefSeq" id="WP_020964010.1">
    <property type="nucleotide sequence ID" value="NC_022097.1"/>
</dbReference>
<dbReference type="KEGG" id="tped:TPE_0214"/>
<keyword evidence="2" id="KW-0808">Transferase</keyword>
<dbReference type="GO" id="GO:0016740">
    <property type="term" value="F:transferase activity"/>
    <property type="evidence" value="ECO:0007669"/>
    <property type="project" value="UniProtKB-KW"/>
</dbReference>